<evidence type="ECO:0000256" key="4">
    <source>
        <dbReference type="ARBA" id="ARBA00022692"/>
    </source>
</evidence>
<dbReference type="InterPro" id="IPR003688">
    <property type="entry name" value="TraG/VirD4"/>
</dbReference>
<feature type="region of interest" description="Disordered" evidence="7">
    <location>
        <begin position="503"/>
        <end position="525"/>
    </location>
</feature>
<dbReference type="eggNOG" id="COG3505">
    <property type="taxonomic scope" value="Bacteria"/>
</dbReference>
<evidence type="ECO:0000256" key="2">
    <source>
        <dbReference type="ARBA" id="ARBA00008806"/>
    </source>
</evidence>
<dbReference type="EMBL" id="CP009359">
    <property type="protein sequence ID" value="AIW17505.1"/>
    <property type="molecule type" value="Genomic_DNA"/>
</dbReference>
<keyword evidence="5 8" id="KW-1133">Transmembrane helix</keyword>
<evidence type="ECO:0000313" key="9">
    <source>
        <dbReference type="EMBL" id="AIW17505.1"/>
    </source>
</evidence>
<evidence type="ECO:0000256" key="6">
    <source>
        <dbReference type="ARBA" id="ARBA00023136"/>
    </source>
</evidence>
<dbReference type="Proteomes" id="UP000003836">
    <property type="component" value="Unassembled WGS sequence"/>
</dbReference>
<reference evidence="10" key="1">
    <citation type="submission" date="2011-08" db="EMBL/GenBank/DDBJ databases">
        <authorList>
            <person name="Hoffman M."/>
            <person name="Strain E.A."/>
            <person name="Brown E."/>
            <person name="Allard M.W."/>
        </authorList>
    </citation>
    <scope>NUCLEOTIDE SEQUENCE</scope>
    <source>
        <strain evidence="10">ATCC 19109</strain>
    </source>
</reference>
<sequence length="593" mass="66535">MAKKKKPNKAALYVVFGAAFFIAWVAVGLMLGGATFFKLAAIDYEHLQLDSLIYYWQHYGDRKDVQLALVPGTIVCVLFVAVPFVITVIALIPAKEEIHGSARFANDQDLAKSGLFNEESTKPELLLGKMDKGKFAGKYVKTEGQTFVGVSAPTGSGKGVGFVLPNLVNYSDSVVCMDIKLENFVKSAGFRAKCGQSVYLFSPDGYAVTKRDLENGQLRSHRWNPYYYVRRKEAFRIGDVQVMANSIYPLTGDGKADMWNQLAQQLFNGLSLWMLDTEKVTGVAPTFPYLLSLRSVEGGFYTWLRSEVKKEYLSDECKKALNAFLTFPNETQGSILATFDAQLAIFNDKTVAAAVSDNDFDFRDMRRKGISIYVGVQPPNKGRFGRLLNLFFEQLISENTRVLPEFDDTLTHQLLALLDELPALGRINQIKESIGFTRQYNVRYALIYQDKSQLEDNSLYGQQGAENILSNLLCEIIYPPSKVTPRVEQISRSLGTKTVEVKTESVNRGAGKTSRTTNATPQRRELMKPHEIVELGYETHPDNPDLGLKVLMFKQNQRAFIMNKLISFDDPMIAERIAYSESNVPQVPLLNIQ</sequence>
<evidence type="ECO:0000313" key="12">
    <source>
        <dbReference type="Proteomes" id="UP000030071"/>
    </source>
</evidence>
<dbReference type="KEGG" id="vtu:IX91_25960"/>
<reference evidence="9 12" key="3">
    <citation type="submission" date="2014-08" db="EMBL/GenBank/DDBJ databases">
        <title>First Complete Genome Sequence of the Shellfish Pathogen Vibrio tubiashii.</title>
        <authorList>
            <person name="Richards G.P."/>
            <person name="Needleman D.S."/>
            <person name="Watson M.A."/>
            <person name="Bono J.L."/>
        </authorList>
    </citation>
    <scope>NUCLEOTIDE SEQUENCE [LARGE SCALE GENOMIC DNA]</scope>
    <source>
        <strain evidence="9 12">ATCC 19109</strain>
        <plasmid evidence="9">p48</plasmid>
        <plasmid evidence="12">Plasmid p48</plasmid>
    </source>
</reference>
<feature type="transmembrane region" description="Helical" evidence="8">
    <location>
        <begin position="12"/>
        <end position="37"/>
    </location>
</feature>
<keyword evidence="9" id="KW-0614">Plasmid</keyword>
<dbReference type="EMBL" id="AFWI01000154">
    <property type="protein sequence ID" value="EGU54497.1"/>
    <property type="molecule type" value="Genomic_DNA"/>
</dbReference>
<evidence type="ECO:0000256" key="5">
    <source>
        <dbReference type="ARBA" id="ARBA00022989"/>
    </source>
</evidence>
<reference evidence="10 11" key="2">
    <citation type="journal article" date="2012" name="Int. J. Syst. Evol. Microbiol.">
        <title>Vibrio caribbeanicus sp. nov., isolated from the marine sponge Scleritoderma cyanea.</title>
        <authorList>
            <person name="Hoffmann M."/>
            <person name="Monday S.R."/>
            <person name="Allard M.W."/>
            <person name="Strain E.A."/>
            <person name="Whittaker P."/>
            <person name="Naum M."/>
            <person name="McCarthy P.J."/>
            <person name="Lopez J.V."/>
            <person name="Fischer M."/>
            <person name="Brown E.W."/>
        </authorList>
    </citation>
    <scope>NUCLEOTIDE SEQUENCE [LARGE SCALE GENOMIC DNA]</scope>
    <source>
        <strain evidence="10 11">ATCC 19109</strain>
    </source>
</reference>
<keyword evidence="3" id="KW-1003">Cell membrane</keyword>
<name>F9T6U2_9VIBR</name>
<dbReference type="Pfam" id="PF02534">
    <property type="entry name" value="T4SS-DNA_transf"/>
    <property type="match status" value="1"/>
</dbReference>
<protein>
    <submittedName>
        <fullName evidence="9">Conjugal transfer protein TraK</fullName>
    </submittedName>
</protein>
<dbReference type="RefSeq" id="WP_004745330.1">
    <property type="nucleotide sequence ID" value="NZ_AFWI01000154.1"/>
</dbReference>
<dbReference type="PATRIC" id="fig|1051646.9.peg.5062"/>
<evidence type="ECO:0000313" key="10">
    <source>
        <dbReference type="EMBL" id="EGU54497.1"/>
    </source>
</evidence>
<proteinExistence type="inferred from homology"/>
<dbReference type="GO" id="GO:0005886">
    <property type="term" value="C:plasma membrane"/>
    <property type="evidence" value="ECO:0007669"/>
    <property type="project" value="UniProtKB-SubCell"/>
</dbReference>
<gene>
    <name evidence="9" type="ORF">IX91_25960</name>
    <name evidence="10" type="ORF">VITU9109_02947</name>
</gene>
<dbReference type="PANTHER" id="PTHR37937:SF1">
    <property type="entry name" value="CONJUGATIVE TRANSFER: DNA TRANSPORT"/>
    <property type="match status" value="1"/>
</dbReference>
<comment type="subcellular location">
    <subcellularLocation>
        <location evidence="1">Cell membrane</location>
        <topology evidence="1">Multi-pass membrane protein</topology>
    </subcellularLocation>
</comment>
<dbReference type="Proteomes" id="UP000030071">
    <property type="component" value="Plasmid p48"/>
</dbReference>
<dbReference type="Gene3D" id="3.40.50.300">
    <property type="entry name" value="P-loop containing nucleotide triphosphate hydrolases"/>
    <property type="match status" value="1"/>
</dbReference>
<evidence type="ECO:0000256" key="7">
    <source>
        <dbReference type="SAM" id="MobiDB-lite"/>
    </source>
</evidence>
<dbReference type="HOGENOM" id="CLU_012039_1_3_6"/>
<dbReference type="AlphaFoldDB" id="F9T6U2"/>
<evidence type="ECO:0000313" key="11">
    <source>
        <dbReference type="Proteomes" id="UP000003836"/>
    </source>
</evidence>
<organism evidence="9 12">
    <name type="scientific">Vibrio tubiashii ATCC 19109</name>
    <dbReference type="NCBI Taxonomy" id="1051646"/>
    <lineage>
        <taxon>Bacteria</taxon>
        <taxon>Pseudomonadati</taxon>
        <taxon>Pseudomonadota</taxon>
        <taxon>Gammaproteobacteria</taxon>
        <taxon>Vibrionales</taxon>
        <taxon>Vibrionaceae</taxon>
        <taxon>Vibrio</taxon>
        <taxon>Vibrio oreintalis group</taxon>
    </lineage>
</organism>
<keyword evidence="6 8" id="KW-0472">Membrane</keyword>
<dbReference type="InterPro" id="IPR027417">
    <property type="entry name" value="P-loop_NTPase"/>
</dbReference>
<dbReference type="CDD" id="cd01127">
    <property type="entry name" value="TrwB_TraG_TraD_VirD4"/>
    <property type="match status" value="1"/>
</dbReference>
<keyword evidence="4 8" id="KW-0812">Transmembrane</keyword>
<keyword evidence="11" id="KW-1185">Reference proteome</keyword>
<evidence type="ECO:0000256" key="3">
    <source>
        <dbReference type="ARBA" id="ARBA00022475"/>
    </source>
</evidence>
<evidence type="ECO:0000256" key="8">
    <source>
        <dbReference type="SAM" id="Phobius"/>
    </source>
</evidence>
<feature type="transmembrane region" description="Helical" evidence="8">
    <location>
        <begin position="68"/>
        <end position="94"/>
    </location>
</feature>
<dbReference type="GeneID" id="23448172"/>
<evidence type="ECO:0000256" key="1">
    <source>
        <dbReference type="ARBA" id="ARBA00004651"/>
    </source>
</evidence>
<dbReference type="InterPro" id="IPR051539">
    <property type="entry name" value="T4SS-coupling_protein"/>
</dbReference>
<geneLocation type="plasmid" evidence="9 12">
    <name>p48</name>
</geneLocation>
<dbReference type="SUPFAM" id="SSF52540">
    <property type="entry name" value="P-loop containing nucleoside triphosphate hydrolases"/>
    <property type="match status" value="1"/>
</dbReference>
<accession>F9T6U2</accession>
<dbReference type="PANTHER" id="PTHR37937">
    <property type="entry name" value="CONJUGATIVE TRANSFER: DNA TRANSPORT"/>
    <property type="match status" value="1"/>
</dbReference>
<comment type="similarity">
    <text evidence="2">Belongs to the VirD4/TraG family.</text>
</comment>